<dbReference type="InterPro" id="IPR022602">
    <property type="entry name" value="DUF2813"/>
</dbReference>
<dbReference type="GO" id="GO:0005524">
    <property type="term" value="F:ATP binding"/>
    <property type="evidence" value="ECO:0007669"/>
    <property type="project" value="InterPro"/>
</dbReference>
<dbReference type="Pfam" id="PF13304">
    <property type="entry name" value="AAA_21"/>
    <property type="match status" value="1"/>
</dbReference>
<dbReference type="Proteomes" id="UP000192769">
    <property type="component" value="Unassembled WGS sequence"/>
</dbReference>
<dbReference type="Gene3D" id="1.10.30.50">
    <property type="match status" value="1"/>
</dbReference>
<dbReference type="RefSeq" id="WP_081136813.1">
    <property type="nucleotide sequence ID" value="NZ_MWUE01000007.1"/>
</dbReference>
<organism evidence="2 3">
    <name type="scientific">Pantoea latae</name>
    <dbReference type="NCBI Taxonomy" id="1964541"/>
    <lineage>
        <taxon>Bacteria</taxon>
        <taxon>Pseudomonadati</taxon>
        <taxon>Pseudomonadota</taxon>
        <taxon>Gammaproteobacteria</taxon>
        <taxon>Enterobacterales</taxon>
        <taxon>Erwiniaceae</taxon>
        <taxon>Pantoea</taxon>
    </lineage>
</organism>
<dbReference type="SMART" id="SM00382">
    <property type="entry name" value="AAA"/>
    <property type="match status" value="1"/>
</dbReference>
<dbReference type="AlphaFoldDB" id="A0A1V9DND4"/>
<evidence type="ECO:0000259" key="1">
    <source>
        <dbReference type="SMART" id="SM00382"/>
    </source>
</evidence>
<dbReference type="EMBL" id="MWUE01000007">
    <property type="protein sequence ID" value="OQP35255.1"/>
    <property type="molecule type" value="Genomic_DNA"/>
</dbReference>
<protein>
    <recommendedName>
        <fullName evidence="1">AAA+ ATPase domain-containing protein</fullName>
    </recommendedName>
</protein>
<evidence type="ECO:0000313" key="3">
    <source>
        <dbReference type="Proteomes" id="UP000192769"/>
    </source>
</evidence>
<dbReference type="PANTHER" id="PTHR43581">
    <property type="entry name" value="ATP/GTP PHOSPHATASE"/>
    <property type="match status" value="1"/>
</dbReference>
<dbReference type="Pfam" id="PF11398">
    <property type="entry name" value="DUF2813"/>
    <property type="match status" value="1"/>
</dbReference>
<dbReference type="InterPro" id="IPR027417">
    <property type="entry name" value="P-loop_NTPase"/>
</dbReference>
<sequence>MRKIKRLNADIPDDLKPARIVQEESELRKYFLQSPKLRSHSRPPINKKIFYSESVWSALQKTFYSRCAWCETHVASHDGEIVHFRPLSNAKGLKEEESLDSYGWLAYVWDNLFLSCSGCNRVRRNYFPVGSARAPVLSTWRGANILETVLLINPCLDDPIRHLSLSRDGTLVALTDKGQHTLMLFDLNRTDLIFSRKKQINHVHFFFSGRDDSVDEFQKFYLSDDCPQGIVNLIIAMFMKEHVGGRPCRSTNKVESFINDSVKLGYFAFDNNADTLGEIFEEIEQLSYRDVEYDKFASILDYESQASRHLKKIDIHHFKGLGHFTLNLKYSESKSLAPCMMLLGENATGKSSILQSIALAMMTAAQRKKLNLLYDDFIARDNGEWTVDHIQPAEISLTFNDGTSSMFRIDENFNAIGEGVSNIVFLAYGARRFVKPLKQGGLRNSIISNTLFNPVALLSNPTGWLQECDDDVFLSVARAMKEILALKQDDIIFRNDQRHIMVRAHKRNTPLENMSDGYKALFYVAIDIMRHMLKRWDSLEYASGIVIIDEIETHLHPRWKMQVVSAFRRAMPGIQFIFTTHDPLCLRGMYDGEVHVLKRDEMHSITEEDDLPRFQGLRTEQLLTSEYFGLLTPNDPDLERRLEDIAGQEGDHQAEYIRQVEQELSEMTVLGTTLSQRVVHEALARYLISVTRKQPEAKDIKEDAIRAILNVLVQKGY</sequence>
<dbReference type="SUPFAM" id="SSF52540">
    <property type="entry name" value="P-loop containing nucleoside triphosphate hydrolases"/>
    <property type="match status" value="1"/>
</dbReference>
<dbReference type="InterPro" id="IPR003959">
    <property type="entry name" value="ATPase_AAA_core"/>
</dbReference>
<dbReference type="OrthoDB" id="3322489at2"/>
<name>A0A1V9DND4_9GAMM</name>
<comment type="caution">
    <text evidence="2">The sequence shown here is derived from an EMBL/GenBank/DDBJ whole genome shotgun (WGS) entry which is preliminary data.</text>
</comment>
<reference evidence="2 3" key="1">
    <citation type="submission" date="2017-02" db="EMBL/GenBank/DDBJ databases">
        <title>Whole genome shotgun sequence of Pantoea agglomerans strain AS1 isolated from a cycad, Zamia floridana in Central Florida, USA.</title>
        <authorList>
            <person name="Lata P."/>
            <person name="Govindarajan S."/>
            <person name="Qi F."/>
            <person name="Li J.-L."/>
            <person name="Maurya S.K."/>
            <person name="Sahoo M.K."/>
        </authorList>
    </citation>
    <scope>NUCLEOTIDE SEQUENCE [LARGE SCALE GENOMIC DNA]</scope>
    <source>
        <strain evidence="2 3">AS1</strain>
    </source>
</reference>
<keyword evidence="3" id="KW-1185">Reference proteome</keyword>
<dbReference type="PANTHER" id="PTHR43581:SF2">
    <property type="entry name" value="EXCINUCLEASE ATPASE SUBUNIT"/>
    <property type="match status" value="1"/>
</dbReference>
<proteinExistence type="predicted"/>
<accession>A0A1V9DND4</accession>
<evidence type="ECO:0000313" key="2">
    <source>
        <dbReference type="EMBL" id="OQP35255.1"/>
    </source>
</evidence>
<gene>
    <name evidence="2" type="ORF">B2J69_04450</name>
</gene>
<dbReference type="GO" id="GO:0016887">
    <property type="term" value="F:ATP hydrolysis activity"/>
    <property type="evidence" value="ECO:0007669"/>
    <property type="project" value="InterPro"/>
</dbReference>
<dbReference type="InterPro" id="IPR003593">
    <property type="entry name" value="AAA+_ATPase"/>
</dbReference>
<dbReference type="Gene3D" id="3.40.50.300">
    <property type="entry name" value="P-loop containing nucleotide triphosphate hydrolases"/>
    <property type="match status" value="2"/>
</dbReference>
<dbReference type="InterPro" id="IPR051396">
    <property type="entry name" value="Bact_Antivir_Def_Nuclease"/>
</dbReference>
<feature type="domain" description="AAA+ ATPase" evidence="1">
    <location>
        <begin position="336"/>
        <end position="600"/>
    </location>
</feature>